<name>A0A948T120_9FIRM</name>
<dbReference type="Pfam" id="PF01471">
    <property type="entry name" value="PG_binding_1"/>
    <property type="match status" value="3"/>
</dbReference>
<evidence type="ECO:0000313" key="2">
    <source>
        <dbReference type="EMBL" id="MBU3805454.1"/>
    </source>
</evidence>
<dbReference type="SUPFAM" id="SSF47090">
    <property type="entry name" value="PGBD-like"/>
    <property type="match status" value="3"/>
</dbReference>
<feature type="domain" description="Peptidoglycan binding-like" evidence="1">
    <location>
        <begin position="106"/>
        <end position="166"/>
    </location>
</feature>
<organism evidence="2 3">
    <name type="scientific">Candidatus Allofournierella pullistercoris</name>
    <dbReference type="NCBI Taxonomy" id="2838597"/>
    <lineage>
        <taxon>Bacteria</taxon>
        <taxon>Bacillati</taxon>
        <taxon>Bacillota</taxon>
        <taxon>Clostridia</taxon>
        <taxon>Eubacteriales</taxon>
        <taxon>Oscillospiraceae</taxon>
        <taxon>Allofournierella</taxon>
    </lineage>
</organism>
<reference evidence="2" key="1">
    <citation type="journal article" date="2021" name="PeerJ">
        <title>Extensive microbial diversity within the chicken gut microbiome revealed by metagenomics and culture.</title>
        <authorList>
            <person name="Gilroy R."/>
            <person name="Ravi A."/>
            <person name="Getino M."/>
            <person name="Pursley I."/>
            <person name="Horton D.L."/>
            <person name="Alikhan N.F."/>
            <person name="Baker D."/>
            <person name="Gharbi K."/>
            <person name="Hall N."/>
            <person name="Watson M."/>
            <person name="Adriaenssens E.M."/>
            <person name="Foster-Nyarko E."/>
            <person name="Jarju S."/>
            <person name="Secka A."/>
            <person name="Antonio M."/>
            <person name="Oren A."/>
            <person name="Chaudhuri R.R."/>
            <person name="La Ragione R."/>
            <person name="Hildebrand F."/>
            <person name="Pallen M.J."/>
        </authorList>
    </citation>
    <scope>NUCLEOTIDE SEQUENCE</scope>
    <source>
        <strain evidence="2">B5_2728</strain>
    </source>
</reference>
<reference evidence="2" key="2">
    <citation type="submission" date="2021-04" db="EMBL/GenBank/DDBJ databases">
        <authorList>
            <person name="Gilroy R."/>
        </authorList>
    </citation>
    <scope>NUCLEOTIDE SEQUENCE</scope>
    <source>
        <strain evidence="2">B5_2728</strain>
    </source>
</reference>
<evidence type="ECO:0000313" key="3">
    <source>
        <dbReference type="Proteomes" id="UP000713596"/>
    </source>
</evidence>
<feature type="domain" description="Peptidoglycan binding-like" evidence="1">
    <location>
        <begin position="20"/>
        <end position="81"/>
    </location>
</feature>
<dbReference type="Gene3D" id="1.10.101.10">
    <property type="entry name" value="PGBD-like superfamily/PGBD"/>
    <property type="match status" value="3"/>
</dbReference>
<comment type="caution">
    <text evidence="2">The sequence shown here is derived from an EMBL/GenBank/DDBJ whole genome shotgun (WGS) entry which is preliminary data.</text>
</comment>
<dbReference type="InterPro" id="IPR036365">
    <property type="entry name" value="PGBD-like_sf"/>
</dbReference>
<proteinExistence type="predicted"/>
<gene>
    <name evidence="2" type="ORF">H9882_00915</name>
</gene>
<feature type="domain" description="Peptidoglycan binding-like" evidence="1">
    <location>
        <begin position="196"/>
        <end position="252"/>
    </location>
</feature>
<sequence>MATITANPQYYGVVLKSGSRGPDVALVQTWLNGVRSRWPQLVSLTVDGRYGDGVTRTVMQFQTLTGLKADGKVGANTWNQLYTSYAEIHGEGEIYPGYVVVPGARGAVVKSMQQKLARLSRTYTGIQSIQADGIFGASTSSALRRFQPQFGLTGDGLMGLKSFTAMGEADAALQAGSPMQVVTRYVGYILQRGSSGDWVRFLQSYLNQAGGMVPTQTVDGKFGSKTDTAVRAFQAQNQLKVDGKVGRVTWQAVRAAFNASL</sequence>
<dbReference type="AlphaFoldDB" id="A0A948T120"/>
<dbReference type="InterPro" id="IPR002477">
    <property type="entry name" value="Peptidoglycan-bd-like"/>
</dbReference>
<evidence type="ECO:0000259" key="1">
    <source>
        <dbReference type="Pfam" id="PF01471"/>
    </source>
</evidence>
<accession>A0A948T120</accession>
<dbReference type="Proteomes" id="UP000713596">
    <property type="component" value="Unassembled WGS sequence"/>
</dbReference>
<dbReference type="EMBL" id="JAHLFP010000006">
    <property type="protein sequence ID" value="MBU3805454.1"/>
    <property type="molecule type" value="Genomic_DNA"/>
</dbReference>
<dbReference type="InterPro" id="IPR036366">
    <property type="entry name" value="PGBDSf"/>
</dbReference>
<protein>
    <submittedName>
        <fullName evidence="2">Peptidoglycan-binding protein</fullName>
    </submittedName>
</protein>